<dbReference type="STRING" id="1280514.AXFE_13620"/>
<dbReference type="RefSeq" id="WP_052605127.1">
    <property type="nucleotide sequence ID" value="NZ_JXYS01000030.1"/>
</dbReference>
<comment type="caution">
    <text evidence="6">The sequence shown here is derived from an EMBL/GenBank/DDBJ whole genome shotgun (WGS) entry which is preliminary data.</text>
</comment>
<protein>
    <submittedName>
        <fullName evidence="6">VIT family protein</fullName>
    </submittedName>
</protein>
<keyword evidence="3 5" id="KW-1133">Transmembrane helix</keyword>
<evidence type="ECO:0000313" key="6">
    <source>
        <dbReference type="EMBL" id="KJF17746.1"/>
    </source>
</evidence>
<evidence type="ECO:0000256" key="2">
    <source>
        <dbReference type="ARBA" id="ARBA00022692"/>
    </source>
</evidence>
<dbReference type="OrthoDB" id="188924at2"/>
<keyword evidence="2 5" id="KW-0812">Transmembrane</keyword>
<evidence type="ECO:0000256" key="5">
    <source>
        <dbReference type="SAM" id="Phobius"/>
    </source>
</evidence>
<proteinExistence type="predicted"/>
<evidence type="ECO:0000256" key="1">
    <source>
        <dbReference type="ARBA" id="ARBA00004127"/>
    </source>
</evidence>
<reference evidence="6 7" key="1">
    <citation type="submission" date="2015-01" db="EMBL/GenBank/DDBJ databases">
        <title>Draft genome of the acidophilic iron oxidizer Acidithrix ferrooxidans strain Py-F3.</title>
        <authorList>
            <person name="Poehlein A."/>
            <person name="Eisen S."/>
            <person name="Schloemann M."/>
            <person name="Johnson B.D."/>
            <person name="Daniel R."/>
            <person name="Muehling M."/>
        </authorList>
    </citation>
    <scope>NUCLEOTIDE SEQUENCE [LARGE SCALE GENOMIC DNA]</scope>
    <source>
        <strain evidence="6 7">Py-F3</strain>
    </source>
</reference>
<dbReference type="EMBL" id="JXYS01000030">
    <property type="protein sequence ID" value="KJF17746.1"/>
    <property type="molecule type" value="Genomic_DNA"/>
</dbReference>
<keyword evidence="7" id="KW-1185">Reference proteome</keyword>
<dbReference type="InterPro" id="IPR008217">
    <property type="entry name" value="Ccc1_fam"/>
</dbReference>
<evidence type="ECO:0000256" key="4">
    <source>
        <dbReference type="ARBA" id="ARBA00023136"/>
    </source>
</evidence>
<feature type="transmembrane region" description="Helical" evidence="5">
    <location>
        <begin position="50"/>
        <end position="73"/>
    </location>
</feature>
<dbReference type="GO" id="GO:0012505">
    <property type="term" value="C:endomembrane system"/>
    <property type="evidence" value="ECO:0007669"/>
    <property type="project" value="UniProtKB-SubCell"/>
</dbReference>
<organism evidence="6 7">
    <name type="scientific">Acidithrix ferrooxidans</name>
    <dbReference type="NCBI Taxonomy" id="1280514"/>
    <lineage>
        <taxon>Bacteria</taxon>
        <taxon>Bacillati</taxon>
        <taxon>Actinomycetota</taxon>
        <taxon>Acidimicrobiia</taxon>
        <taxon>Acidimicrobiales</taxon>
        <taxon>Acidimicrobiaceae</taxon>
        <taxon>Acidithrix</taxon>
    </lineage>
</organism>
<dbReference type="AlphaFoldDB" id="A0A0D8HKX9"/>
<dbReference type="PANTHER" id="PTHR31851">
    <property type="entry name" value="FE(2+)/MN(2+) TRANSPORTER PCL1"/>
    <property type="match status" value="1"/>
</dbReference>
<feature type="transmembrane region" description="Helical" evidence="5">
    <location>
        <begin position="22"/>
        <end position="44"/>
    </location>
</feature>
<evidence type="ECO:0000256" key="3">
    <source>
        <dbReference type="ARBA" id="ARBA00022989"/>
    </source>
</evidence>
<sequence length="237" mass="24377">MINDDQAMHDGHRDISGGAARAAVFGISDGLVSNVTLVLGVAGAHPSSGLVRLAGLAGLIGGACSMAIGEFVSMSAQRELFQREIAIEAAEISRRPEGEQRELAMIYESRGVPRKVAEEFASHMMLDPDIALAAHAREELGMDPSSIGSPIQAAISSFVAFAVGALLPLSPWFFTTGSAGIVTSIIIAVIASIVIGAALAWATGRSAFKTIARQLILSAIAAGATYTAGRLIGFSGA</sequence>
<dbReference type="Proteomes" id="UP000032360">
    <property type="component" value="Unassembled WGS sequence"/>
</dbReference>
<feature type="transmembrane region" description="Helical" evidence="5">
    <location>
        <begin position="153"/>
        <end position="174"/>
    </location>
</feature>
<accession>A0A0D8HKX9</accession>
<name>A0A0D8HKX9_9ACTN</name>
<comment type="subcellular location">
    <subcellularLocation>
        <location evidence="1">Endomembrane system</location>
        <topology evidence="1">Multi-pass membrane protein</topology>
    </subcellularLocation>
</comment>
<dbReference type="Pfam" id="PF01988">
    <property type="entry name" value="VIT1"/>
    <property type="match status" value="1"/>
</dbReference>
<dbReference type="GO" id="GO:0005384">
    <property type="term" value="F:manganese ion transmembrane transporter activity"/>
    <property type="evidence" value="ECO:0007669"/>
    <property type="project" value="InterPro"/>
</dbReference>
<feature type="transmembrane region" description="Helical" evidence="5">
    <location>
        <begin position="215"/>
        <end position="234"/>
    </location>
</feature>
<dbReference type="GO" id="GO:0030026">
    <property type="term" value="P:intracellular manganese ion homeostasis"/>
    <property type="evidence" value="ECO:0007669"/>
    <property type="project" value="InterPro"/>
</dbReference>
<feature type="transmembrane region" description="Helical" evidence="5">
    <location>
        <begin position="180"/>
        <end position="203"/>
    </location>
</feature>
<evidence type="ECO:0000313" key="7">
    <source>
        <dbReference type="Proteomes" id="UP000032360"/>
    </source>
</evidence>
<keyword evidence="4 5" id="KW-0472">Membrane</keyword>
<gene>
    <name evidence="6" type="ORF">AXFE_13620</name>
</gene>